<organism evidence="2 3">
    <name type="scientific">Nocardioides ginsengisoli</name>
    <dbReference type="NCBI Taxonomy" id="363868"/>
    <lineage>
        <taxon>Bacteria</taxon>
        <taxon>Bacillati</taxon>
        <taxon>Actinomycetota</taxon>
        <taxon>Actinomycetes</taxon>
        <taxon>Propionibacteriales</taxon>
        <taxon>Nocardioidaceae</taxon>
        <taxon>Nocardioides</taxon>
    </lineage>
</organism>
<dbReference type="RefSeq" id="WP_367921314.1">
    <property type="nucleotide sequence ID" value="NZ_BAABAC010000041.1"/>
</dbReference>
<comment type="caution">
    <text evidence="2">The sequence shown here is derived from an EMBL/GenBank/DDBJ whole genome shotgun (WGS) entry which is preliminary data.</text>
</comment>
<protein>
    <submittedName>
        <fullName evidence="2">Uncharacterized protein</fullName>
    </submittedName>
</protein>
<accession>A0ABW3VVZ4</accession>
<feature type="compositionally biased region" description="Basic and acidic residues" evidence="1">
    <location>
        <begin position="1"/>
        <end position="15"/>
    </location>
</feature>
<evidence type="ECO:0000256" key="1">
    <source>
        <dbReference type="SAM" id="MobiDB-lite"/>
    </source>
</evidence>
<dbReference type="EMBL" id="JBHTLX010000002">
    <property type="protein sequence ID" value="MFD1246290.1"/>
    <property type="molecule type" value="Genomic_DNA"/>
</dbReference>
<name>A0ABW3VVZ4_9ACTN</name>
<feature type="region of interest" description="Disordered" evidence="1">
    <location>
        <begin position="1"/>
        <end position="35"/>
    </location>
</feature>
<dbReference type="Proteomes" id="UP001597229">
    <property type="component" value="Unassembled WGS sequence"/>
</dbReference>
<sequence>MTPAEGDPRPNDGDFRPATVFAYGDPAATAPDGPMADDLDLGDGITITLMAEGAEDVDCPLWGPQLLFSDSDEFVEFGAPRELASDIAAWAHERHVNGRSDRSDLAALKLLDRLAEAFNRRYVFVFRP</sequence>
<gene>
    <name evidence="2" type="ORF">ACFQ3F_00680</name>
</gene>
<proteinExistence type="predicted"/>
<reference evidence="3" key="1">
    <citation type="journal article" date="2019" name="Int. J. Syst. Evol. Microbiol.">
        <title>The Global Catalogue of Microorganisms (GCM) 10K type strain sequencing project: providing services to taxonomists for standard genome sequencing and annotation.</title>
        <authorList>
            <consortium name="The Broad Institute Genomics Platform"/>
            <consortium name="The Broad Institute Genome Sequencing Center for Infectious Disease"/>
            <person name="Wu L."/>
            <person name="Ma J."/>
        </authorList>
    </citation>
    <scope>NUCLEOTIDE SEQUENCE [LARGE SCALE GENOMIC DNA]</scope>
    <source>
        <strain evidence="3">CCUG 52478</strain>
    </source>
</reference>
<keyword evidence="3" id="KW-1185">Reference proteome</keyword>
<evidence type="ECO:0000313" key="2">
    <source>
        <dbReference type="EMBL" id="MFD1246290.1"/>
    </source>
</evidence>
<evidence type="ECO:0000313" key="3">
    <source>
        <dbReference type="Proteomes" id="UP001597229"/>
    </source>
</evidence>